<dbReference type="EMBL" id="HBUF01554920">
    <property type="protein sequence ID" value="CAG6760122.1"/>
    <property type="molecule type" value="Transcribed_RNA"/>
</dbReference>
<proteinExistence type="predicted"/>
<feature type="region of interest" description="Disordered" evidence="1">
    <location>
        <begin position="1"/>
        <end position="40"/>
    </location>
</feature>
<name>A0A8D9ENP1_9HEMI</name>
<reference evidence="2" key="1">
    <citation type="submission" date="2021-05" db="EMBL/GenBank/DDBJ databases">
        <authorList>
            <person name="Alioto T."/>
            <person name="Alioto T."/>
            <person name="Gomez Garrido J."/>
        </authorList>
    </citation>
    <scope>NUCLEOTIDE SEQUENCE</scope>
</reference>
<dbReference type="AlphaFoldDB" id="A0A8D9ENP1"/>
<organism evidence="2">
    <name type="scientific">Cacopsylla melanoneura</name>
    <dbReference type="NCBI Taxonomy" id="428564"/>
    <lineage>
        <taxon>Eukaryota</taxon>
        <taxon>Metazoa</taxon>
        <taxon>Ecdysozoa</taxon>
        <taxon>Arthropoda</taxon>
        <taxon>Hexapoda</taxon>
        <taxon>Insecta</taxon>
        <taxon>Pterygota</taxon>
        <taxon>Neoptera</taxon>
        <taxon>Paraneoptera</taxon>
        <taxon>Hemiptera</taxon>
        <taxon>Sternorrhyncha</taxon>
        <taxon>Psylloidea</taxon>
        <taxon>Psyllidae</taxon>
        <taxon>Psyllinae</taxon>
        <taxon>Cacopsylla</taxon>
    </lineage>
</organism>
<feature type="region of interest" description="Disordered" evidence="1">
    <location>
        <begin position="107"/>
        <end position="154"/>
    </location>
</feature>
<accession>A0A8D9ENP1</accession>
<evidence type="ECO:0000313" key="2">
    <source>
        <dbReference type="EMBL" id="CAG6760122.1"/>
    </source>
</evidence>
<sequence length="236" mass="24458">MLLRCVPSSFSSSSSSSSQNKPPSSSSSIKSSHPHPSVSPNINVANLTVLPSSVSPSLKNQRLILPKPTAQLTAQSPLPSPNADIILSEGRQGRIKDVQTIIADYRSKNPANEGLQTPVPKIRGRRSSTNSSRGSSHSSGSGSGSGTTHQSGLEASRYSNPSLLSMANLALGSGAIVRQLQQALDTSSAYSYSLAYAYCRIRCYSTTASTDSSTAAASTATAASTASTGCTTQLFE</sequence>
<protein>
    <submittedName>
        <fullName evidence="2">Uncharacterized protein</fullName>
    </submittedName>
</protein>
<feature type="compositionally biased region" description="Low complexity" evidence="1">
    <location>
        <begin position="127"/>
        <end position="152"/>
    </location>
</feature>
<feature type="region of interest" description="Disordered" evidence="1">
    <location>
        <begin position="70"/>
        <end position="89"/>
    </location>
</feature>
<evidence type="ECO:0000256" key="1">
    <source>
        <dbReference type="SAM" id="MobiDB-lite"/>
    </source>
</evidence>